<dbReference type="GO" id="GO:0003735">
    <property type="term" value="F:structural constituent of ribosome"/>
    <property type="evidence" value="ECO:0007669"/>
    <property type="project" value="InterPro"/>
</dbReference>
<evidence type="ECO:0000256" key="7">
    <source>
        <dbReference type="ARBA" id="ARBA00045746"/>
    </source>
</evidence>
<evidence type="ECO:0000256" key="1">
    <source>
        <dbReference type="ARBA" id="ARBA00009083"/>
    </source>
</evidence>
<keyword evidence="3" id="KW-0689">Ribosomal protein</keyword>
<comment type="subunit">
    <text evidence="2">Component of the 40S small ribosomal subunit.</text>
</comment>
<dbReference type="InterPro" id="IPR043140">
    <property type="entry name" value="Ribosomal_uS14_sf"/>
</dbReference>
<evidence type="ECO:0000256" key="3">
    <source>
        <dbReference type="ARBA" id="ARBA00022980"/>
    </source>
</evidence>
<comment type="function">
    <text evidence="7">Component of the small ribosomal subunit. The ribosome is a large ribonucleoprotein complex responsible for the synthesis of proteins in the cell.</text>
</comment>
<evidence type="ECO:0000256" key="6">
    <source>
        <dbReference type="ARBA" id="ARBA00035455"/>
    </source>
</evidence>
<evidence type="ECO:0000256" key="5">
    <source>
        <dbReference type="ARBA" id="ARBA00035167"/>
    </source>
</evidence>
<dbReference type="PANTHER" id="PTHR12010">
    <property type="entry name" value="40S RIBOSOMAL PROTEIN S29"/>
    <property type="match status" value="1"/>
</dbReference>
<dbReference type="Proteomes" id="UP000645828">
    <property type="component" value="Unassembled WGS sequence"/>
</dbReference>
<keyword evidence="4" id="KW-0687">Ribonucleoprotein</keyword>
<dbReference type="GO" id="GO:0002181">
    <property type="term" value="P:cytoplasmic translation"/>
    <property type="evidence" value="ECO:0007669"/>
    <property type="project" value="TreeGrafter"/>
</dbReference>
<protein>
    <recommendedName>
        <fullName evidence="5">Small ribosomal subunit protein uS14</fullName>
    </recommendedName>
    <alternativeName>
        <fullName evidence="6">40S ribosomal protein S29</fullName>
    </alternativeName>
</protein>
<evidence type="ECO:0000256" key="2">
    <source>
        <dbReference type="ARBA" id="ARBA00011542"/>
    </source>
</evidence>
<dbReference type="EMBL" id="CAJHUB010000653">
    <property type="protein sequence ID" value="CAD7669452.1"/>
    <property type="molecule type" value="Genomic_DNA"/>
</dbReference>
<evidence type="ECO:0000313" key="9">
    <source>
        <dbReference type="Proteomes" id="UP000645828"/>
    </source>
</evidence>
<dbReference type="InterPro" id="IPR039744">
    <property type="entry name" value="RIbosomal_uS14_euk_arc"/>
</dbReference>
<evidence type="ECO:0000256" key="4">
    <source>
        <dbReference type="ARBA" id="ARBA00023274"/>
    </source>
</evidence>
<accession>A0A811XZT9</accession>
<name>A0A811XZT9_NYCPR</name>
<dbReference type="GO" id="GO:0022627">
    <property type="term" value="C:cytosolic small ribosomal subunit"/>
    <property type="evidence" value="ECO:0007669"/>
    <property type="project" value="TreeGrafter"/>
</dbReference>
<dbReference type="PANTHER" id="PTHR12010:SF2">
    <property type="entry name" value="40S RIBOSOMAL PROTEIN S29"/>
    <property type="match status" value="1"/>
</dbReference>
<organism evidence="8 9">
    <name type="scientific">Nyctereutes procyonoides</name>
    <name type="common">Raccoon dog</name>
    <name type="synonym">Canis procyonoides</name>
    <dbReference type="NCBI Taxonomy" id="34880"/>
    <lineage>
        <taxon>Eukaryota</taxon>
        <taxon>Metazoa</taxon>
        <taxon>Chordata</taxon>
        <taxon>Craniata</taxon>
        <taxon>Vertebrata</taxon>
        <taxon>Euteleostomi</taxon>
        <taxon>Mammalia</taxon>
        <taxon>Eutheria</taxon>
        <taxon>Laurasiatheria</taxon>
        <taxon>Carnivora</taxon>
        <taxon>Caniformia</taxon>
        <taxon>Canidae</taxon>
        <taxon>Nyctereutes</taxon>
    </lineage>
</organism>
<comment type="similarity">
    <text evidence="1">Belongs to the universal ribosomal protein uS14 family.</text>
</comment>
<sequence length="56" mass="6403">MGHQQLSWSHLRRFGQGSPSCHLCSNQRGLIGKYSLNMGCQCFCLYVRDTDLIKLD</sequence>
<dbReference type="Gene3D" id="4.10.830.10">
    <property type="entry name" value="30s Ribosomal Protein S14, Chain N"/>
    <property type="match status" value="1"/>
</dbReference>
<comment type="caution">
    <text evidence="8">The sequence shown here is derived from an EMBL/GenBank/DDBJ whole genome shotgun (WGS) entry which is preliminary data.</text>
</comment>
<gene>
    <name evidence="8" type="ORF">NYPRO_LOCUS2246</name>
</gene>
<dbReference type="AlphaFoldDB" id="A0A811XZT9"/>
<dbReference type="FunFam" id="4.10.830.10:FF:000002">
    <property type="entry name" value="40S ribosomal protein S29"/>
    <property type="match status" value="1"/>
</dbReference>
<evidence type="ECO:0000313" key="8">
    <source>
        <dbReference type="EMBL" id="CAD7669452.1"/>
    </source>
</evidence>
<dbReference type="GO" id="GO:0008270">
    <property type="term" value="F:zinc ion binding"/>
    <property type="evidence" value="ECO:0007669"/>
    <property type="project" value="InterPro"/>
</dbReference>
<reference evidence="8" key="1">
    <citation type="submission" date="2020-12" db="EMBL/GenBank/DDBJ databases">
        <authorList>
            <consortium name="Molecular Ecology Group"/>
        </authorList>
    </citation>
    <scope>NUCLEOTIDE SEQUENCE</scope>
    <source>
        <strain evidence="8">TBG_1078</strain>
    </source>
</reference>
<keyword evidence="9" id="KW-1185">Reference proteome</keyword>
<proteinExistence type="inferred from homology"/>